<reference evidence="2 3" key="1">
    <citation type="journal article" date="2023" name="Plants (Basel)">
        <title>Bridging the Gap: Combining Genomics and Transcriptomics Approaches to Understand Stylosanthes scabra, an Orphan Legume from the Brazilian Caatinga.</title>
        <authorList>
            <person name="Ferreira-Neto J.R.C."/>
            <person name="da Silva M.D."/>
            <person name="Binneck E."/>
            <person name="de Melo N.F."/>
            <person name="da Silva R.H."/>
            <person name="de Melo A.L.T.M."/>
            <person name="Pandolfi V."/>
            <person name="Bustamante F.O."/>
            <person name="Brasileiro-Vidal A.C."/>
            <person name="Benko-Iseppon A.M."/>
        </authorList>
    </citation>
    <scope>NUCLEOTIDE SEQUENCE [LARGE SCALE GENOMIC DNA]</scope>
    <source>
        <tissue evidence="2">Leaves</tissue>
    </source>
</reference>
<name>A0ABU6TMQ9_9FABA</name>
<evidence type="ECO:0000313" key="3">
    <source>
        <dbReference type="Proteomes" id="UP001341840"/>
    </source>
</evidence>
<evidence type="ECO:0000313" key="2">
    <source>
        <dbReference type="EMBL" id="MED6149243.1"/>
    </source>
</evidence>
<comment type="caution">
    <text evidence="2">The sequence shown here is derived from an EMBL/GenBank/DDBJ whole genome shotgun (WGS) entry which is preliminary data.</text>
</comment>
<dbReference type="Proteomes" id="UP001341840">
    <property type="component" value="Unassembled WGS sequence"/>
</dbReference>
<keyword evidence="3" id="KW-1185">Reference proteome</keyword>
<feature type="region of interest" description="Disordered" evidence="1">
    <location>
        <begin position="85"/>
        <end position="126"/>
    </location>
</feature>
<dbReference type="EMBL" id="JASCZI010091158">
    <property type="protein sequence ID" value="MED6149243.1"/>
    <property type="molecule type" value="Genomic_DNA"/>
</dbReference>
<gene>
    <name evidence="2" type="ORF">PIB30_060554</name>
</gene>
<protein>
    <submittedName>
        <fullName evidence="2">Uncharacterized protein</fullName>
    </submittedName>
</protein>
<accession>A0ABU6TMQ9</accession>
<sequence length="126" mass="13646">MVAILGALTPHPQYIPIGVTPYLVSMCDIMSYRVASPSFGVNLLRDNDDDGCDLGDSHSFGELTVTMVGTLQPRKSDSLVEEALCDNDSDKEPTMIDNYSDDDWGSIPVARQGPSSSGIHRLTFPP</sequence>
<proteinExistence type="predicted"/>
<evidence type="ECO:0000256" key="1">
    <source>
        <dbReference type="SAM" id="MobiDB-lite"/>
    </source>
</evidence>
<organism evidence="2 3">
    <name type="scientific">Stylosanthes scabra</name>
    <dbReference type="NCBI Taxonomy" id="79078"/>
    <lineage>
        <taxon>Eukaryota</taxon>
        <taxon>Viridiplantae</taxon>
        <taxon>Streptophyta</taxon>
        <taxon>Embryophyta</taxon>
        <taxon>Tracheophyta</taxon>
        <taxon>Spermatophyta</taxon>
        <taxon>Magnoliopsida</taxon>
        <taxon>eudicotyledons</taxon>
        <taxon>Gunneridae</taxon>
        <taxon>Pentapetalae</taxon>
        <taxon>rosids</taxon>
        <taxon>fabids</taxon>
        <taxon>Fabales</taxon>
        <taxon>Fabaceae</taxon>
        <taxon>Papilionoideae</taxon>
        <taxon>50 kb inversion clade</taxon>
        <taxon>dalbergioids sensu lato</taxon>
        <taxon>Dalbergieae</taxon>
        <taxon>Pterocarpus clade</taxon>
        <taxon>Stylosanthes</taxon>
    </lineage>
</organism>